<organism evidence="1 2">
    <name type="scientific">Stakelama pacifica</name>
    <dbReference type="NCBI Taxonomy" id="517720"/>
    <lineage>
        <taxon>Bacteria</taxon>
        <taxon>Pseudomonadati</taxon>
        <taxon>Pseudomonadota</taxon>
        <taxon>Alphaproteobacteria</taxon>
        <taxon>Sphingomonadales</taxon>
        <taxon>Sphingomonadaceae</taxon>
        <taxon>Stakelama</taxon>
    </lineage>
</organism>
<name>A0A4R6FPG0_9SPHN</name>
<dbReference type="EMBL" id="SNWD01000004">
    <property type="protein sequence ID" value="TDN83546.1"/>
    <property type="molecule type" value="Genomic_DNA"/>
</dbReference>
<gene>
    <name evidence="1" type="ORF">EV664_10429</name>
</gene>
<comment type="caution">
    <text evidence="1">The sequence shown here is derived from an EMBL/GenBank/DDBJ whole genome shotgun (WGS) entry which is preliminary data.</text>
</comment>
<sequence length="161" mass="18295">MPALPNSPAAREAAIERAKRPSEDAYLKAQINQSARVLIDFVTENRATDAFEFPFSHSYPRNCCESVSMIFSYLLEDKYALPDVTIIRGTKPRLHEHHFWVRAAGSLYDLTAQQFPGRLPILGVERHALFASFPEHRAIHEHGFVDREEVLALHRAGVIPF</sequence>
<accession>A0A4R6FPG0</accession>
<evidence type="ECO:0008006" key="3">
    <source>
        <dbReference type="Google" id="ProtNLM"/>
    </source>
</evidence>
<evidence type="ECO:0000313" key="1">
    <source>
        <dbReference type="EMBL" id="TDN83546.1"/>
    </source>
</evidence>
<reference evidence="1 2" key="1">
    <citation type="submission" date="2019-03" db="EMBL/GenBank/DDBJ databases">
        <title>Genomic Encyclopedia of Type Strains, Phase IV (KMG-IV): sequencing the most valuable type-strain genomes for metagenomic binning, comparative biology and taxonomic classification.</title>
        <authorList>
            <person name="Goeker M."/>
        </authorList>
    </citation>
    <scope>NUCLEOTIDE SEQUENCE [LARGE SCALE GENOMIC DNA]</scope>
    <source>
        <strain evidence="1 2">DSM 25059</strain>
    </source>
</reference>
<proteinExistence type="predicted"/>
<evidence type="ECO:0000313" key="2">
    <source>
        <dbReference type="Proteomes" id="UP000295493"/>
    </source>
</evidence>
<protein>
    <recommendedName>
        <fullName evidence="3">Transglutaminase superfamily protein</fullName>
    </recommendedName>
</protein>
<keyword evidence="2" id="KW-1185">Reference proteome</keyword>
<dbReference type="Proteomes" id="UP000295493">
    <property type="component" value="Unassembled WGS sequence"/>
</dbReference>
<dbReference type="AlphaFoldDB" id="A0A4R6FPG0"/>